<organism evidence="1 2">
    <name type="scientific">Diphasiastrum complanatum</name>
    <name type="common">Issler's clubmoss</name>
    <name type="synonym">Lycopodium complanatum</name>
    <dbReference type="NCBI Taxonomy" id="34168"/>
    <lineage>
        <taxon>Eukaryota</taxon>
        <taxon>Viridiplantae</taxon>
        <taxon>Streptophyta</taxon>
        <taxon>Embryophyta</taxon>
        <taxon>Tracheophyta</taxon>
        <taxon>Lycopodiopsida</taxon>
        <taxon>Lycopodiales</taxon>
        <taxon>Lycopodiaceae</taxon>
        <taxon>Lycopodioideae</taxon>
        <taxon>Diphasiastrum</taxon>
    </lineage>
</organism>
<evidence type="ECO:0000313" key="2">
    <source>
        <dbReference type="Proteomes" id="UP001162992"/>
    </source>
</evidence>
<gene>
    <name evidence="1" type="ORF">O6H91_16G005400</name>
</gene>
<dbReference type="Proteomes" id="UP001162992">
    <property type="component" value="Chromosome 16"/>
</dbReference>
<name>A0ACC2B9I0_DIPCM</name>
<accession>A0ACC2B9I0</accession>
<comment type="caution">
    <text evidence="1">The sequence shown here is derived from an EMBL/GenBank/DDBJ whole genome shotgun (WGS) entry which is preliminary data.</text>
</comment>
<keyword evidence="2" id="KW-1185">Reference proteome</keyword>
<sequence>MAYFFQVRCSVNHIHNPCSWSCYAFKFKDALDSEGPSFHAPLSSPSIVVGKTLPIHALFPLRFRLQFNPRLPRKRPRAETAFNGNGTAGMGASERDFGALNIDSTNKTKACTKFFSTSGCPYGQECHFLHFVPGGISSLGLSPAPNLSKSGGFTKKLGTTFGGGVSVSDQGTGLGGFKTRLCNKFDTPEGCRFGVSCHFAHGEKELHKVSGTSERESTGLGLPRDYTAARGAAGLYEGRRSGGGSGLPFCEPTPPGIAAVASFGASSTAKISIDASLAGIIIGKSGINAKQISRLTGAKLSIRDHESDSKCKNVEMEGSFEQIKLATQMVQELLIQKDALPTKPSSFGPHNYKTKMCENFPKGTCTFGDRCHFAHGASELRDSAA</sequence>
<protein>
    <submittedName>
        <fullName evidence="1">Uncharacterized protein</fullName>
    </submittedName>
</protein>
<dbReference type="EMBL" id="CM055107">
    <property type="protein sequence ID" value="KAJ7526411.1"/>
    <property type="molecule type" value="Genomic_DNA"/>
</dbReference>
<reference evidence="2" key="1">
    <citation type="journal article" date="2024" name="Proc. Natl. Acad. Sci. U.S.A.">
        <title>Extraordinary preservation of gene collinearity over three hundred million years revealed in homosporous lycophytes.</title>
        <authorList>
            <person name="Li C."/>
            <person name="Wickell D."/>
            <person name="Kuo L.Y."/>
            <person name="Chen X."/>
            <person name="Nie B."/>
            <person name="Liao X."/>
            <person name="Peng D."/>
            <person name="Ji J."/>
            <person name="Jenkins J."/>
            <person name="Williams M."/>
            <person name="Shu S."/>
            <person name="Plott C."/>
            <person name="Barry K."/>
            <person name="Rajasekar S."/>
            <person name="Grimwood J."/>
            <person name="Han X."/>
            <person name="Sun S."/>
            <person name="Hou Z."/>
            <person name="He W."/>
            <person name="Dai G."/>
            <person name="Sun C."/>
            <person name="Schmutz J."/>
            <person name="Leebens-Mack J.H."/>
            <person name="Li F.W."/>
            <person name="Wang L."/>
        </authorList>
    </citation>
    <scope>NUCLEOTIDE SEQUENCE [LARGE SCALE GENOMIC DNA]</scope>
    <source>
        <strain evidence="2">cv. PW_Plant_1</strain>
    </source>
</reference>
<proteinExistence type="predicted"/>
<evidence type="ECO:0000313" key="1">
    <source>
        <dbReference type="EMBL" id="KAJ7526411.1"/>
    </source>
</evidence>